<keyword evidence="5" id="KW-0539">Nucleus</keyword>
<dbReference type="GO" id="GO:0005634">
    <property type="term" value="C:nucleus"/>
    <property type="evidence" value="ECO:0007669"/>
    <property type="project" value="UniProtKB-SubCell"/>
</dbReference>
<dbReference type="InterPro" id="IPR015300">
    <property type="entry name" value="DNA-bd_pseudobarrel_sf"/>
</dbReference>
<sequence length="129" mass="15009">MSDESQDNDTEMDNLNGEAIERVEMDYLVFTFSAVMTLSNVNTSSHRTYIPGYINPRNRNFNHGECVMFRFENELWEVGIVYCNGLPRFSAGWNKFVKDNQISLNETVEFNMVEEEDELVFEIGFPGRN</sequence>
<evidence type="ECO:0000256" key="3">
    <source>
        <dbReference type="ARBA" id="ARBA00023125"/>
    </source>
</evidence>
<dbReference type="CDD" id="cd10017">
    <property type="entry name" value="B3_DNA"/>
    <property type="match status" value="1"/>
</dbReference>
<dbReference type="Gene3D" id="2.40.330.10">
    <property type="entry name" value="DNA-binding pseudobarrel domain"/>
    <property type="match status" value="1"/>
</dbReference>
<dbReference type="GO" id="GO:0003677">
    <property type="term" value="F:DNA binding"/>
    <property type="evidence" value="ECO:0007669"/>
    <property type="project" value="UniProtKB-KW"/>
</dbReference>
<dbReference type="SUPFAM" id="SSF101936">
    <property type="entry name" value="DNA-binding pseudobarrel domain"/>
    <property type="match status" value="1"/>
</dbReference>
<accession>A0AAD8N1S4</accession>
<evidence type="ECO:0000313" key="7">
    <source>
        <dbReference type="EMBL" id="KAK1398640.1"/>
    </source>
</evidence>
<comment type="caution">
    <text evidence="7">The sequence shown here is derived from an EMBL/GenBank/DDBJ whole genome shotgun (WGS) entry which is preliminary data.</text>
</comment>
<organism evidence="7 8">
    <name type="scientific">Heracleum sosnowskyi</name>
    <dbReference type="NCBI Taxonomy" id="360622"/>
    <lineage>
        <taxon>Eukaryota</taxon>
        <taxon>Viridiplantae</taxon>
        <taxon>Streptophyta</taxon>
        <taxon>Embryophyta</taxon>
        <taxon>Tracheophyta</taxon>
        <taxon>Spermatophyta</taxon>
        <taxon>Magnoliopsida</taxon>
        <taxon>eudicotyledons</taxon>
        <taxon>Gunneridae</taxon>
        <taxon>Pentapetalae</taxon>
        <taxon>asterids</taxon>
        <taxon>campanulids</taxon>
        <taxon>Apiales</taxon>
        <taxon>Apiaceae</taxon>
        <taxon>Apioideae</taxon>
        <taxon>apioid superclade</taxon>
        <taxon>Tordylieae</taxon>
        <taxon>Tordyliinae</taxon>
        <taxon>Heracleum</taxon>
    </lineage>
</organism>
<dbReference type="InterPro" id="IPR003340">
    <property type="entry name" value="B3_DNA-bd"/>
</dbReference>
<evidence type="ECO:0000256" key="4">
    <source>
        <dbReference type="ARBA" id="ARBA00023163"/>
    </source>
</evidence>
<dbReference type="EMBL" id="JAUIZM010000002">
    <property type="protein sequence ID" value="KAK1398640.1"/>
    <property type="molecule type" value="Genomic_DNA"/>
</dbReference>
<name>A0AAD8N1S4_9APIA</name>
<dbReference type="Pfam" id="PF02362">
    <property type="entry name" value="B3"/>
    <property type="match status" value="1"/>
</dbReference>
<evidence type="ECO:0000313" key="8">
    <source>
        <dbReference type="Proteomes" id="UP001237642"/>
    </source>
</evidence>
<reference evidence="7" key="1">
    <citation type="submission" date="2023-02" db="EMBL/GenBank/DDBJ databases">
        <title>Genome of toxic invasive species Heracleum sosnowskyi carries increased number of genes despite the absence of recent whole-genome duplications.</title>
        <authorList>
            <person name="Schelkunov M."/>
            <person name="Shtratnikova V."/>
            <person name="Makarenko M."/>
            <person name="Klepikova A."/>
            <person name="Omelchenko D."/>
            <person name="Novikova G."/>
            <person name="Obukhova E."/>
            <person name="Bogdanov V."/>
            <person name="Penin A."/>
            <person name="Logacheva M."/>
        </authorList>
    </citation>
    <scope>NUCLEOTIDE SEQUENCE</scope>
    <source>
        <strain evidence="7">Hsosn_3</strain>
        <tissue evidence="7">Leaf</tissue>
    </source>
</reference>
<gene>
    <name evidence="7" type="ORF">POM88_008503</name>
</gene>
<keyword evidence="3" id="KW-0238">DNA-binding</keyword>
<keyword evidence="8" id="KW-1185">Reference proteome</keyword>
<keyword evidence="4" id="KW-0804">Transcription</keyword>
<dbReference type="Proteomes" id="UP001237642">
    <property type="component" value="Unassembled WGS sequence"/>
</dbReference>
<evidence type="ECO:0000256" key="2">
    <source>
        <dbReference type="ARBA" id="ARBA00023015"/>
    </source>
</evidence>
<evidence type="ECO:0000259" key="6">
    <source>
        <dbReference type="PROSITE" id="PS50863"/>
    </source>
</evidence>
<evidence type="ECO:0000256" key="5">
    <source>
        <dbReference type="ARBA" id="ARBA00023242"/>
    </source>
</evidence>
<dbReference type="PROSITE" id="PS50863">
    <property type="entry name" value="B3"/>
    <property type="match status" value="1"/>
</dbReference>
<evidence type="ECO:0000256" key="1">
    <source>
        <dbReference type="ARBA" id="ARBA00004123"/>
    </source>
</evidence>
<protein>
    <recommendedName>
        <fullName evidence="6">TF-B3 domain-containing protein</fullName>
    </recommendedName>
</protein>
<reference evidence="7" key="2">
    <citation type="submission" date="2023-05" db="EMBL/GenBank/DDBJ databases">
        <authorList>
            <person name="Schelkunov M.I."/>
        </authorList>
    </citation>
    <scope>NUCLEOTIDE SEQUENCE</scope>
    <source>
        <strain evidence="7">Hsosn_3</strain>
        <tissue evidence="7">Leaf</tissue>
    </source>
</reference>
<feature type="domain" description="TF-B3" evidence="6">
    <location>
        <begin position="33"/>
        <end position="127"/>
    </location>
</feature>
<keyword evidence="2" id="KW-0805">Transcription regulation</keyword>
<proteinExistence type="predicted"/>
<comment type="subcellular location">
    <subcellularLocation>
        <location evidence="1">Nucleus</location>
    </subcellularLocation>
</comment>
<dbReference type="AlphaFoldDB" id="A0AAD8N1S4"/>